<dbReference type="EMBL" id="MT143706">
    <property type="protein sequence ID" value="QJB01215.1"/>
    <property type="molecule type" value="Genomic_DNA"/>
</dbReference>
<name>A0A6M3M682_9ZZZZ</name>
<dbReference type="AlphaFoldDB" id="A0A6M3M682"/>
<sequence length="131" mass="15149">MAKSTQERSAKAAKKREQYDEKELRHKVRPGIHQAMDRTRTRSGTEEISEVLQLAILKMDAMTDAELIEFLKPPRHEVTISKTLRERFDNESRREAGHHSDDSEYEVIDPNRLPHGPDECAKAQLDILSQE</sequence>
<evidence type="ECO:0000313" key="2">
    <source>
        <dbReference type="EMBL" id="QJB01215.1"/>
    </source>
</evidence>
<feature type="compositionally biased region" description="Basic and acidic residues" evidence="1">
    <location>
        <begin position="35"/>
        <end position="45"/>
    </location>
</feature>
<evidence type="ECO:0000256" key="1">
    <source>
        <dbReference type="SAM" id="MobiDB-lite"/>
    </source>
</evidence>
<accession>A0A6M3M682</accession>
<feature type="region of interest" description="Disordered" evidence="1">
    <location>
        <begin position="1"/>
        <end position="45"/>
    </location>
</feature>
<protein>
    <submittedName>
        <fullName evidence="2">Uncharacterized protein</fullName>
    </submittedName>
</protein>
<dbReference type="EMBL" id="MT143895">
    <property type="protein sequence ID" value="QJB05177.1"/>
    <property type="molecule type" value="Genomic_DNA"/>
</dbReference>
<reference evidence="2" key="1">
    <citation type="submission" date="2020-03" db="EMBL/GenBank/DDBJ databases">
        <title>The deep terrestrial virosphere.</title>
        <authorList>
            <person name="Holmfeldt K."/>
            <person name="Nilsson E."/>
            <person name="Simone D."/>
            <person name="Lopez-Fernandez M."/>
            <person name="Wu X."/>
            <person name="de Brujin I."/>
            <person name="Lundin D."/>
            <person name="Andersson A."/>
            <person name="Bertilsson S."/>
            <person name="Dopson M."/>
        </authorList>
    </citation>
    <scope>NUCLEOTIDE SEQUENCE</scope>
    <source>
        <strain evidence="2">MM171A00126</strain>
        <strain evidence="3">MM171B00120</strain>
    </source>
</reference>
<feature type="compositionally biased region" description="Basic and acidic residues" evidence="1">
    <location>
        <begin position="1"/>
        <end position="24"/>
    </location>
</feature>
<feature type="compositionally biased region" description="Basic and acidic residues" evidence="1">
    <location>
        <begin position="89"/>
        <end position="102"/>
    </location>
</feature>
<gene>
    <name evidence="2" type="ORF">MM171A00126_0055</name>
    <name evidence="3" type="ORF">MM171B00120_0073</name>
</gene>
<organism evidence="2">
    <name type="scientific">viral metagenome</name>
    <dbReference type="NCBI Taxonomy" id="1070528"/>
    <lineage>
        <taxon>unclassified sequences</taxon>
        <taxon>metagenomes</taxon>
        <taxon>organismal metagenomes</taxon>
    </lineage>
</organism>
<feature type="region of interest" description="Disordered" evidence="1">
    <location>
        <begin position="89"/>
        <end position="119"/>
    </location>
</feature>
<proteinExistence type="predicted"/>
<evidence type="ECO:0000313" key="3">
    <source>
        <dbReference type="EMBL" id="QJB05177.1"/>
    </source>
</evidence>